<organism evidence="2 3">
    <name type="scientific">Mesonia hippocampi</name>
    <dbReference type="NCBI Taxonomy" id="1628250"/>
    <lineage>
        <taxon>Bacteria</taxon>
        <taxon>Pseudomonadati</taxon>
        <taxon>Bacteroidota</taxon>
        <taxon>Flavobacteriia</taxon>
        <taxon>Flavobacteriales</taxon>
        <taxon>Flavobacteriaceae</taxon>
        <taxon>Mesonia</taxon>
    </lineage>
</organism>
<comment type="caution">
    <text evidence="2">The sequence shown here is derived from an EMBL/GenBank/DDBJ whole genome shotgun (WGS) entry which is preliminary data.</text>
</comment>
<name>A0A840ETR5_9FLAO</name>
<keyword evidence="3" id="KW-1185">Reference proteome</keyword>
<accession>A0A840ETR5</accession>
<dbReference type="EMBL" id="JACIFO010000012">
    <property type="protein sequence ID" value="MBB4119913.1"/>
    <property type="molecule type" value="Genomic_DNA"/>
</dbReference>
<evidence type="ECO:0000259" key="1">
    <source>
        <dbReference type="Pfam" id="PF25056"/>
    </source>
</evidence>
<dbReference type="AlphaFoldDB" id="A0A840ETR5"/>
<gene>
    <name evidence="2" type="ORF">GGR32_002225</name>
</gene>
<dbReference type="Pfam" id="PF25056">
    <property type="entry name" value="DUF7793"/>
    <property type="match status" value="1"/>
</dbReference>
<sequence length="123" mass="14256">MNFLRTNYGEILLDEDILYFTYFPITNFDINLAEAIVSDRLHLQKDQAYPVLCDMSNINYPNLEARRYLATQGSLLIKAVAYLVSSKISAQLTNFFIRVNHPPIPTKVFTDKEQAITYLKLFK</sequence>
<dbReference type="Gene3D" id="3.40.970.30">
    <property type="entry name" value="yp_829618.1 like domains"/>
    <property type="match status" value="1"/>
</dbReference>
<reference evidence="2 3" key="1">
    <citation type="submission" date="2020-08" db="EMBL/GenBank/DDBJ databases">
        <title>Genomic Encyclopedia of Type Strains, Phase IV (KMG-IV): sequencing the most valuable type-strain genomes for metagenomic binning, comparative biology and taxonomic classification.</title>
        <authorList>
            <person name="Goeker M."/>
        </authorList>
    </citation>
    <scope>NUCLEOTIDE SEQUENCE [LARGE SCALE GENOMIC DNA]</scope>
    <source>
        <strain evidence="2 3">DSM 29568</strain>
    </source>
</reference>
<proteinExistence type="predicted"/>
<evidence type="ECO:0000313" key="3">
    <source>
        <dbReference type="Proteomes" id="UP000553034"/>
    </source>
</evidence>
<feature type="domain" description="DUF7793" evidence="1">
    <location>
        <begin position="12"/>
        <end position="123"/>
    </location>
</feature>
<dbReference type="RefSeq" id="WP_183478249.1">
    <property type="nucleotide sequence ID" value="NZ_JACIFO010000012.1"/>
</dbReference>
<evidence type="ECO:0000313" key="2">
    <source>
        <dbReference type="EMBL" id="MBB4119913.1"/>
    </source>
</evidence>
<protein>
    <recommendedName>
        <fullName evidence="1">DUF7793 domain-containing protein</fullName>
    </recommendedName>
</protein>
<dbReference type="Proteomes" id="UP000553034">
    <property type="component" value="Unassembled WGS sequence"/>
</dbReference>
<dbReference type="InterPro" id="IPR056695">
    <property type="entry name" value="DUF7793"/>
</dbReference>